<dbReference type="Proteomes" id="UP000489600">
    <property type="component" value="Unassembled WGS sequence"/>
</dbReference>
<organism evidence="2 3">
    <name type="scientific">Arabis nemorensis</name>
    <dbReference type="NCBI Taxonomy" id="586526"/>
    <lineage>
        <taxon>Eukaryota</taxon>
        <taxon>Viridiplantae</taxon>
        <taxon>Streptophyta</taxon>
        <taxon>Embryophyta</taxon>
        <taxon>Tracheophyta</taxon>
        <taxon>Spermatophyta</taxon>
        <taxon>Magnoliopsida</taxon>
        <taxon>eudicotyledons</taxon>
        <taxon>Gunneridae</taxon>
        <taxon>Pentapetalae</taxon>
        <taxon>rosids</taxon>
        <taxon>malvids</taxon>
        <taxon>Brassicales</taxon>
        <taxon>Brassicaceae</taxon>
        <taxon>Arabideae</taxon>
        <taxon>Arabis</taxon>
    </lineage>
</organism>
<accession>A0A565AVZ3</accession>
<evidence type="ECO:0000256" key="1">
    <source>
        <dbReference type="SAM" id="MobiDB-lite"/>
    </source>
</evidence>
<protein>
    <submittedName>
        <fullName evidence="2">Uncharacterized protein</fullName>
    </submittedName>
</protein>
<gene>
    <name evidence="2" type="ORF">ANE_LOCUS3678</name>
</gene>
<dbReference type="EMBL" id="CABITT030000001">
    <property type="protein sequence ID" value="VVA93233.1"/>
    <property type="molecule type" value="Genomic_DNA"/>
</dbReference>
<feature type="region of interest" description="Disordered" evidence="1">
    <location>
        <begin position="72"/>
        <end position="93"/>
    </location>
</feature>
<sequence length="93" mass="10111">MFLPITIGSTVTFLMRVTRKRYVGMVCEFLPPSGISGFGIKNAIVCKKGKRRAVASNCFLGGKQELQVIEGANRANTNQDGQNNNRDEGSSSK</sequence>
<feature type="compositionally biased region" description="Polar residues" evidence="1">
    <location>
        <begin position="74"/>
        <end position="84"/>
    </location>
</feature>
<keyword evidence="3" id="KW-1185">Reference proteome</keyword>
<reference evidence="2" key="1">
    <citation type="submission" date="2019-07" db="EMBL/GenBank/DDBJ databases">
        <authorList>
            <person name="Dittberner H."/>
        </authorList>
    </citation>
    <scope>NUCLEOTIDE SEQUENCE [LARGE SCALE GENOMIC DNA]</scope>
</reference>
<comment type="caution">
    <text evidence="2">The sequence shown here is derived from an EMBL/GenBank/DDBJ whole genome shotgun (WGS) entry which is preliminary data.</text>
</comment>
<proteinExistence type="predicted"/>
<name>A0A565AVZ3_9BRAS</name>
<evidence type="ECO:0000313" key="2">
    <source>
        <dbReference type="EMBL" id="VVA93233.1"/>
    </source>
</evidence>
<dbReference type="AlphaFoldDB" id="A0A565AVZ3"/>
<evidence type="ECO:0000313" key="3">
    <source>
        <dbReference type="Proteomes" id="UP000489600"/>
    </source>
</evidence>